<dbReference type="EMBL" id="BLXT01005251">
    <property type="protein sequence ID" value="GFO21274.1"/>
    <property type="molecule type" value="Genomic_DNA"/>
</dbReference>
<evidence type="ECO:0000313" key="1">
    <source>
        <dbReference type="EMBL" id="GFO21274.1"/>
    </source>
</evidence>
<dbReference type="Proteomes" id="UP000735302">
    <property type="component" value="Unassembled WGS sequence"/>
</dbReference>
<comment type="caution">
    <text evidence="1">The sequence shown here is derived from an EMBL/GenBank/DDBJ whole genome shotgun (WGS) entry which is preliminary data.</text>
</comment>
<protein>
    <submittedName>
        <fullName evidence="1">Uncharacterized protein</fullName>
    </submittedName>
</protein>
<accession>A0AAV4BMA3</accession>
<evidence type="ECO:0000313" key="2">
    <source>
        <dbReference type="Proteomes" id="UP000735302"/>
    </source>
</evidence>
<reference evidence="1 2" key="1">
    <citation type="journal article" date="2021" name="Elife">
        <title>Chloroplast acquisition without the gene transfer in kleptoplastic sea slugs, Plakobranchus ocellatus.</title>
        <authorList>
            <person name="Maeda T."/>
            <person name="Takahashi S."/>
            <person name="Yoshida T."/>
            <person name="Shimamura S."/>
            <person name="Takaki Y."/>
            <person name="Nagai Y."/>
            <person name="Toyoda A."/>
            <person name="Suzuki Y."/>
            <person name="Arimoto A."/>
            <person name="Ishii H."/>
            <person name="Satoh N."/>
            <person name="Nishiyama T."/>
            <person name="Hasebe M."/>
            <person name="Maruyama T."/>
            <person name="Minagawa J."/>
            <person name="Obokata J."/>
            <person name="Shigenobu S."/>
        </authorList>
    </citation>
    <scope>NUCLEOTIDE SEQUENCE [LARGE SCALE GENOMIC DNA]</scope>
</reference>
<keyword evidence="2" id="KW-1185">Reference proteome</keyword>
<organism evidence="1 2">
    <name type="scientific">Plakobranchus ocellatus</name>
    <dbReference type="NCBI Taxonomy" id="259542"/>
    <lineage>
        <taxon>Eukaryota</taxon>
        <taxon>Metazoa</taxon>
        <taxon>Spiralia</taxon>
        <taxon>Lophotrochozoa</taxon>
        <taxon>Mollusca</taxon>
        <taxon>Gastropoda</taxon>
        <taxon>Heterobranchia</taxon>
        <taxon>Euthyneura</taxon>
        <taxon>Panpulmonata</taxon>
        <taxon>Sacoglossa</taxon>
        <taxon>Placobranchoidea</taxon>
        <taxon>Plakobranchidae</taxon>
        <taxon>Plakobranchus</taxon>
    </lineage>
</organism>
<sequence length="81" mass="10138">MVLKKTPSAFSAFVSMRKKRRRRRRKRRWRRKKKWVFTHNISHEMNFCRQSHARRVFLTARAEFLGYIERASLMADDYRQY</sequence>
<name>A0AAV4BMA3_9GAST</name>
<gene>
    <name evidence="1" type="ORF">PoB_004777900</name>
</gene>
<proteinExistence type="predicted"/>
<dbReference type="AlphaFoldDB" id="A0AAV4BMA3"/>